<keyword evidence="3" id="KW-0548">Nucleotidyltransferase</keyword>
<gene>
    <name evidence="3" type="ORF">Tci_615896</name>
</gene>
<organism evidence="3">
    <name type="scientific">Tanacetum cinerariifolium</name>
    <name type="common">Dalmatian daisy</name>
    <name type="synonym">Chrysanthemum cinerariifolium</name>
    <dbReference type="NCBI Taxonomy" id="118510"/>
    <lineage>
        <taxon>Eukaryota</taxon>
        <taxon>Viridiplantae</taxon>
        <taxon>Streptophyta</taxon>
        <taxon>Embryophyta</taxon>
        <taxon>Tracheophyta</taxon>
        <taxon>Spermatophyta</taxon>
        <taxon>Magnoliopsida</taxon>
        <taxon>eudicotyledons</taxon>
        <taxon>Gunneridae</taxon>
        <taxon>Pentapetalae</taxon>
        <taxon>asterids</taxon>
        <taxon>campanulids</taxon>
        <taxon>Asterales</taxon>
        <taxon>Asteraceae</taxon>
        <taxon>Asteroideae</taxon>
        <taxon>Anthemideae</taxon>
        <taxon>Anthemidinae</taxon>
        <taxon>Tanacetum</taxon>
    </lineage>
</organism>
<dbReference type="PANTHER" id="PTHR48475">
    <property type="entry name" value="RIBONUCLEASE H"/>
    <property type="match status" value="1"/>
</dbReference>
<dbReference type="InterPro" id="IPR000477">
    <property type="entry name" value="RT_dom"/>
</dbReference>
<dbReference type="EMBL" id="BKCJ010424232">
    <property type="protein sequence ID" value="GFA43924.1"/>
    <property type="molecule type" value="Genomic_DNA"/>
</dbReference>
<dbReference type="InterPro" id="IPR043128">
    <property type="entry name" value="Rev_trsase/Diguanyl_cyclase"/>
</dbReference>
<dbReference type="PANTHER" id="PTHR48475:SF2">
    <property type="entry name" value="RIBONUCLEASE H"/>
    <property type="match status" value="1"/>
</dbReference>
<evidence type="ECO:0000259" key="2">
    <source>
        <dbReference type="Pfam" id="PF17919"/>
    </source>
</evidence>
<accession>A0A699JL37</accession>
<keyword evidence="3" id="KW-0695">RNA-directed DNA polymerase</keyword>
<dbReference type="Pfam" id="PF17919">
    <property type="entry name" value="RT_RNaseH_2"/>
    <property type="match status" value="1"/>
</dbReference>
<proteinExistence type="predicted"/>
<dbReference type="Pfam" id="PF00078">
    <property type="entry name" value="RVT_1"/>
    <property type="match status" value="1"/>
</dbReference>
<feature type="domain" description="Reverse transcriptase" evidence="1">
    <location>
        <begin position="209"/>
        <end position="276"/>
    </location>
</feature>
<sequence>MLKARKLSYLIKEIKQNNRKEQPKVTKKGETSGKDKVLAILMVQPWERLARQRITQSLSPNPKIFFLPLGEDEGTKGPMIIMEEIRGHCVHRMYMDGGSASEIMYKHWFSRLRPKIKNQLIPATTPLIRLSGEIIWPIGQIQLLVKIGDEEHSALAWIISWSQKKRGQAADKNQAIQEEVRKLIGAGVMREVHYHDWLSNPVMECWSNYQRLVEKAFHKQISRNLEVYVDDLIIKIRTEDEIVRYEEETLKTLREINMKLNPKKYAFGVKERMFLGDFHWTTEAEEAAELPMLTQPMEKEELIVYLAAAKETVSAVLMTEREAKQMPIYFASRALRGPKLNYMSMEKLILALVHDSKRLKRVSVKGQILADVIVKRPKEDSLDTRMEEESELLEPWILFTDESSCTDGSGVGLILTNPEGMEFTCKTHMKILLNLNFNKY</sequence>
<dbReference type="Gene3D" id="3.30.70.270">
    <property type="match status" value="1"/>
</dbReference>
<comment type="caution">
    <text evidence="3">The sequence shown here is derived from an EMBL/GenBank/DDBJ whole genome shotgun (WGS) entry which is preliminary data.</text>
</comment>
<name>A0A699JL37_TANCI</name>
<feature type="domain" description="Reverse transcriptase/retrotransposon-derived protein RNase H-like" evidence="2">
    <location>
        <begin position="287"/>
        <end position="361"/>
    </location>
</feature>
<dbReference type="InterPro" id="IPR043502">
    <property type="entry name" value="DNA/RNA_pol_sf"/>
</dbReference>
<keyword evidence="3" id="KW-0808">Transferase</keyword>
<evidence type="ECO:0000313" key="3">
    <source>
        <dbReference type="EMBL" id="GFA43924.1"/>
    </source>
</evidence>
<dbReference type="GO" id="GO:0003964">
    <property type="term" value="F:RNA-directed DNA polymerase activity"/>
    <property type="evidence" value="ECO:0007669"/>
    <property type="project" value="UniProtKB-KW"/>
</dbReference>
<protein>
    <submittedName>
        <fullName evidence="3">Reverse transcriptase domain-containing protein</fullName>
    </submittedName>
</protein>
<evidence type="ECO:0000259" key="1">
    <source>
        <dbReference type="Pfam" id="PF00078"/>
    </source>
</evidence>
<dbReference type="InterPro" id="IPR041577">
    <property type="entry name" value="RT_RNaseH_2"/>
</dbReference>
<reference evidence="3" key="1">
    <citation type="journal article" date="2019" name="Sci. Rep.">
        <title>Draft genome of Tanacetum cinerariifolium, the natural source of mosquito coil.</title>
        <authorList>
            <person name="Yamashiro T."/>
            <person name="Shiraishi A."/>
            <person name="Satake H."/>
            <person name="Nakayama K."/>
        </authorList>
    </citation>
    <scope>NUCLEOTIDE SEQUENCE</scope>
</reference>
<dbReference type="AlphaFoldDB" id="A0A699JL37"/>
<dbReference type="SUPFAM" id="SSF56672">
    <property type="entry name" value="DNA/RNA polymerases"/>
    <property type="match status" value="1"/>
</dbReference>